<dbReference type="OrthoDB" id="5870816at2759"/>
<sequence>MALNKLTTILFVALCASPLLAEESAKKNDSASNYGAAPAQPYQSPPFFPPAPFPPLFGPPPLPTLLDDHICDDRAGVLITNFQKHLVNNAPSGGYGGGGAYDPGHHGPGHHGPGHHGPGHHGPFNPFHMHGNSKRFLCADIAATDLHSCNVCCRIAPRIDRSIREQDVYGVIVDTLQLNEPRDHHEGNGPAGSYRKKRYSGPAADPEVPPPAAPAPPDFVPRVPAKNLKCICCMPRRRTLAPIPGPFPPPPFPIYPHYPPYQQGYGPQGGYGQSPQNGYGQAPESSYAQPSY</sequence>
<dbReference type="GeneID" id="36385494"/>
<dbReference type="Proteomes" id="UP000035682">
    <property type="component" value="Unplaced"/>
</dbReference>
<feature type="region of interest" description="Disordered" evidence="1">
    <location>
        <begin position="97"/>
        <end position="123"/>
    </location>
</feature>
<dbReference type="EMBL" id="LN609400">
    <property type="protein sequence ID" value="CEF60681.1"/>
    <property type="molecule type" value="Genomic_DNA"/>
</dbReference>
<reference evidence="3" key="2">
    <citation type="submission" date="2014-09" db="EMBL/GenBank/DDBJ databases">
        <authorList>
            <person name="Aslett A.Martin."/>
        </authorList>
    </citation>
    <scope>NUCLEOTIDE SEQUENCE</scope>
    <source>
        <strain evidence="3">ED321 Heterogonic</strain>
    </source>
</reference>
<evidence type="ECO:0000313" key="3">
    <source>
        <dbReference type="EMBL" id="CEF60681.1"/>
    </source>
</evidence>
<dbReference type="RefSeq" id="XP_024499890.1">
    <property type="nucleotide sequence ID" value="XM_024645626.1"/>
</dbReference>
<reference evidence="4" key="1">
    <citation type="submission" date="2014-09" db="EMBL/GenBank/DDBJ databases">
        <authorList>
            <person name="Martin A.A."/>
        </authorList>
    </citation>
    <scope>NUCLEOTIDE SEQUENCE</scope>
    <source>
        <strain evidence="4">ED321</strain>
    </source>
</reference>
<evidence type="ECO:0000256" key="1">
    <source>
        <dbReference type="SAM" id="MobiDB-lite"/>
    </source>
</evidence>
<dbReference type="AlphaFoldDB" id="A0A090KTH5"/>
<feature type="region of interest" description="Disordered" evidence="1">
    <location>
        <begin position="252"/>
        <end position="292"/>
    </location>
</feature>
<feature type="compositionally biased region" description="Pro residues" evidence="1">
    <location>
        <begin position="207"/>
        <end position="216"/>
    </location>
</feature>
<feature type="compositionally biased region" description="Polar residues" evidence="1">
    <location>
        <begin position="283"/>
        <end position="292"/>
    </location>
</feature>
<gene>
    <name evidence="3 5 6" type="ORF">SRAE_X000241400</name>
</gene>
<accession>A0A090KTH5</accession>
<dbReference type="WBParaSite" id="SRAE_X000241400.1">
    <property type="protein sequence ID" value="SRAE_X000241400.1"/>
    <property type="gene ID" value="WBGene00268000"/>
</dbReference>
<dbReference type="WormBase" id="SRAE_X000241400">
    <property type="protein sequence ID" value="SRP01846"/>
    <property type="gene ID" value="WBGene00268000"/>
</dbReference>
<evidence type="ECO:0000313" key="6">
    <source>
        <dbReference type="WormBase" id="SRAE_X000241400"/>
    </source>
</evidence>
<protein>
    <submittedName>
        <fullName evidence="3 5">Uncharacterized protein</fullName>
    </submittedName>
</protein>
<organism evidence="3">
    <name type="scientific">Strongyloides ratti</name>
    <name type="common">Parasitic roundworm</name>
    <dbReference type="NCBI Taxonomy" id="34506"/>
    <lineage>
        <taxon>Eukaryota</taxon>
        <taxon>Metazoa</taxon>
        <taxon>Ecdysozoa</taxon>
        <taxon>Nematoda</taxon>
        <taxon>Chromadorea</taxon>
        <taxon>Rhabditida</taxon>
        <taxon>Tylenchina</taxon>
        <taxon>Panagrolaimomorpha</taxon>
        <taxon>Strongyloidoidea</taxon>
        <taxon>Strongyloididae</taxon>
        <taxon>Strongyloides</taxon>
    </lineage>
</organism>
<evidence type="ECO:0000313" key="5">
    <source>
        <dbReference type="WBParaSite" id="SRAE_X000241400.1"/>
    </source>
</evidence>
<reference evidence="5" key="3">
    <citation type="submission" date="2020-12" db="UniProtKB">
        <authorList>
            <consortium name="WormBaseParasite"/>
        </authorList>
    </citation>
    <scope>IDENTIFICATION</scope>
</reference>
<dbReference type="CTD" id="36385494"/>
<proteinExistence type="predicted"/>
<keyword evidence="4" id="KW-1185">Reference proteome</keyword>
<feature type="region of interest" description="Disordered" evidence="1">
    <location>
        <begin position="180"/>
        <end position="216"/>
    </location>
</feature>
<keyword evidence="2" id="KW-0732">Signal</keyword>
<evidence type="ECO:0000256" key="2">
    <source>
        <dbReference type="SAM" id="SignalP"/>
    </source>
</evidence>
<feature type="compositionally biased region" description="Basic residues" evidence="1">
    <location>
        <begin position="107"/>
        <end position="119"/>
    </location>
</feature>
<evidence type="ECO:0000313" key="4">
    <source>
        <dbReference type="Proteomes" id="UP000035682"/>
    </source>
</evidence>
<feature type="signal peptide" evidence="2">
    <location>
        <begin position="1"/>
        <end position="21"/>
    </location>
</feature>
<name>A0A090KTH5_STRRB</name>
<feature type="chain" id="PRO_5015030079" evidence="2">
    <location>
        <begin position="22"/>
        <end position="292"/>
    </location>
</feature>
<dbReference type="OMA" id="WWIGAED"/>